<proteinExistence type="inferred from homology"/>
<evidence type="ECO:0000256" key="7">
    <source>
        <dbReference type="ARBA" id="ARBA00023239"/>
    </source>
</evidence>
<dbReference type="OrthoDB" id="9782620at2"/>
<dbReference type="InterPro" id="IPR036590">
    <property type="entry name" value="SRAP-like"/>
</dbReference>
<dbReference type="GO" id="GO:0003697">
    <property type="term" value="F:single-stranded DNA binding"/>
    <property type="evidence" value="ECO:0007669"/>
    <property type="project" value="InterPro"/>
</dbReference>
<evidence type="ECO:0000256" key="9">
    <source>
        <dbReference type="SAM" id="MobiDB-lite"/>
    </source>
</evidence>
<keyword evidence="3" id="KW-0227">DNA damage</keyword>
<keyword evidence="2 8" id="KW-0645">Protease</keyword>
<dbReference type="GO" id="GO:0106300">
    <property type="term" value="P:protein-DNA covalent cross-linking repair"/>
    <property type="evidence" value="ECO:0007669"/>
    <property type="project" value="InterPro"/>
</dbReference>
<accession>A0A5M8QA72</accession>
<name>A0A5M8QA72_9BACT</name>
<evidence type="ECO:0000256" key="2">
    <source>
        <dbReference type="ARBA" id="ARBA00022670"/>
    </source>
</evidence>
<evidence type="ECO:0000256" key="5">
    <source>
        <dbReference type="ARBA" id="ARBA00023124"/>
    </source>
</evidence>
<evidence type="ECO:0000256" key="6">
    <source>
        <dbReference type="ARBA" id="ARBA00023125"/>
    </source>
</evidence>
<dbReference type="PANTHER" id="PTHR13604:SF0">
    <property type="entry name" value="ABASIC SITE PROCESSING PROTEIN HMCES"/>
    <property type="match status" value="1"/>
</dbReference>
<dbReference type="PANTHER" id="PTHR13604">
    <property type="entry name" value="DC12-RELATED"/>
    <property type="match status" value="1"/>
</dbReference>
<dbReference type="GO" id="GO:0006508">
    <property type="term" value="P:proteolysis"/>
    <property type="evidence" value="ECO:0007669"/>
    <property type="project" value="UniProtKB-KW"/>
</dbReference>
<dbReference type="Proteomes" id="UP000323866">
    <property type="component" value="Unassembled WGS sequence"/>
</dbReference>
<dbReference type="Pfam" id="PF02586">
    <property type="entry name" value="SRAP"/>
    <property type="match status" value="2"/>
</dbReference>
<reference evidence="10 11" key="2">
    <citation type="submission" date="2019-09" db="EMBL/GenBank/DDBJ databases">
        <title>A bacterium isolated from glacier soil.</title>
        <authorList>
            <person name="Liu Q."/>
        </authorList>
    </citation>
    <scope>NUCLEOTIDE SEQUENCE [LARGE SCALE GENOMIC DNA]</scope>
    <source>
        <strain evidence="10 11">MDT1-10-3</strain>
    </source>
</reference>
<evidence type="ECO:0000256" key="1">
    <source>
        <dbReference type="ARBA" id="ARBA00008136"/>
    </source>
</evidence>
<keyword evidence="4 8" id="KW-0378">Hydrolase</keyword>
<evidence type="ECO:0000313" key="11">
    <source>
        <dbReference type="Proteomes" id="UP000323866"/>
    </source>
</evidence>
<dbReference type="Gene3D" id="3.90.1680.10">
    <property type="entry name" value="SOS response associated peptidase-like"/>
    <property type="match status" value="1"/>
</dbReference>
<dbReference type="GO" id="GO:0016829">
    <property type="term" value="F:lyase activity"/>
    <property type="evidence" value="ECO:0007669"/>
    <property type="project" value="UniProtKB-KW"/>
</dbReference>
<comment type="caution">
    <text evidence="10">The sequence shown here is derived from an EMBL/GenBank/DDBJ whole genome shotgun (WGS) entry which is preliminary data.</text>
</comment>
<sequence length="280" mass="32029">MAGWIAFLGVNCVSFLLSYPLTQTRMCGRYSFSKKKVPQEHRFTSKLEGLVFSPNFDARPSQQMPVILPEAAKAMMATWASPEKEPDGKPTLPFNVRQENLLYIPRFRELLPRHRCLIPVDGFFEWKELEEEEEPEAPAPAPAADLGLDLFGNPIRSKEEKARSRKPKPRKQKYRFTLKNEEPFGLAGLWRESLNPGTGELVAHFSIITTQANNAVQPYHDRMPVILTPQSEEIWLDNSLAEKQWYHVLQPYDAKQMKVMAIDEAESIWGNYVAPALNSK</sequence>
<evidence type="ECO:0000256" key="3">
    <source>
        <dbReference type="ARBA" id="ARBA00022763"/>
    </source>
</evidence>
<dbReference type="AlphaFoldDB" id="A0A5M8QA72"/>
<keyword evidence="6" id="KW-0238">DNA-binding</keyword>
<reference evidence="10 11" key="1">
    <citation type="submission" date="2019-07" db="EMBL/GenBank/DDBJ databases">
        <authorList>
            <person name="Qu J.-H."/>
        </authorList>
    </citation>
    <scope>NUCLEOTIDE SEQUENCE [LARGE SCALE GENOMIC DNA]</scope>
    <source>
        <strain evidence="10 11">MDT1-10-3</strain>
    </source>
</reference>
<evidence type="ECO:0000256" key="8">
    <source>
        <dbReference type="RuleBase" id="RU364100"/>
    </source>
</evidence>
<evidence type="ECO:0000313" key="10">
    <source>
        <dbReference type="EMBL" id="KAA6431844.1"/>
    </source>
</evidence>
<dbReference type="EC" id="3.4.-.-" evidence="8"/>
<gene>
    <name evidence="10" type="ORF">FOE74_17175</name>
</gene>
<protein>
    <recommendedName>
        <fullName evidence="8">Abasic site processing protein</fullName>
        <ecNumber evidence="8">3.4.-.-</ecNumber>
    </recommendedName>
</protein>
<dbReference type="InterPro" id="IPR003738">
    <property type="entry name" value="SRAP"/>
</dbReference>
<comment type="similarity">
    <text evidence="1 8">Belongs to the SOS response-associated peptidase family.</text>
</comment>
<evidence type="ECO:0000256" key="4">
    <source>
        <dbReference type="ARBA" id="ARBA00022801"/>
    </source>
</evidence>
<dbReference type="EMBL" id="VKKZ01000023">
    <property type="protein sequence ID" value="KAA6431844.1"/>
    <property type="molecule type" value="Genomic_DNA"/>
</dbReference>
<dbReference type="GO" id="GO:0008233">
    <property type="term" value="F:peptidase activity"/>
    <property type="evidence" value="ECO:0007669"/>
    <property type="project" value="UniProtKB-KW"/>
</dbReference>
<organism evidence="10 11">
    <name type="scientific">Rufibacter glacialis</name>
    <dbReference type="NCBI Taxonomy" id="1259555"/>
    <lineage>
        <taxon>Bacteria</taxon>
        <taxon>Pseudomonadati</taxon>
        <taxon>Bacteroidota</taxon>
        <taxon>Cytophagia</taxon>
        <taxon>Cytophagales</taxon>
        <taxon>Hymenobacteraceae</taxon>
        <taxon>Rufibacter</taxon>
    </lineage>
</organism>
<keyword evidence="7" id="KW-0456">Lyase</keyword>
<dbReference type="SUPFAM" id="SSF143081">
    <property type="entry name" value="BB1717-like"/>
    <property type="match status" value="1"/>
</dbReference>
<feature type="region of interest" description="Disordered" evidence="9">
    <location>
        <begin position="129"/>
        <end position="150"/>
    </location>
</feature>
<keyword evidence="5" id="KW-0190">Covalent protein-DNA linkage</keyword>